<sequence>MDMYEKFLSVTGYNIKDFFQSYVDFCSEYYPYIVDYYQGGEINADSFYELDKLIAQINIVEPLFQLHENKLDDISMWELLENFSEIVTKLTTIKNSDRWLRSASVGRTNTLQLEKQLRTGETFETVSEQLELENPEDDWVDIVVPQYIIEEDYVTGHGSNTFSVNLKNVGINYVDNVVDTLVNENILGKDLSIEFVFENEDLKIIKFQKSMEQALQIILEAVKGCIPEFTDYGLPSDFIGQTTNAIQYPIIFKSLMNMFQRDNRWASAELIDLKKVEDSIFMKVRATTVTKEDFLINVPI</sequence>
<protein>
    <submittedName>
        <fullName evidence="1">Pvc1, Pvc9, Pvc11, Pvc12, Pvc4, Photorhabdus asymbiotica, PVC, contractile.5A</fullName>
    </submittedName>
</protein>
<accession>A0A8S5P798</accession>
<reference evidence="1" key="1">
    <citation type="journal article" date="2021" name="Proc. Natl. Acad. Sci. U.S.A.">
        <title>A Catalog of Tens of Thousands of Viruses from Human Metagenomes Reveals Hidden Associations with Chronic Diseases.</title>
        <authorList>
            <person name="Tisza M.J."/>
            <person name="Buck C.B."/>
        </authorList>
    </citation>
    <scope>NUCLEOTIDE SEQUENCE</scope>
    <source>
        <strain evidence="1">CttEB8</strain>
    </source>
</reference>
<proteinExistence type="predicted"/>
<dbReference type="EMBL" id="BK015344">
    <property type="protein sequence ID" value="DAE02321.1"/>
    <property type="molecule type" value="Genomic_DNA"/>
</dbReference>
<evidence type="ECO:0000313" key="1">
    <source>
        <dbReference type="EMBL" id="DAE02321.1"/>
    </source>
</evidence>
<organism evidence="1">
    <name type="scientific">Herelleviridae sp. cttEB8</name>
    <dbReference type="NCBI Taxonomy" id="2825832"/>
    <lineage>
        <taxon>Viruses</taxon>
        <taxon>Duplodnaviria</taxon>
        <taxon>Heunggongvirae</taxon>
        <taxon>Uroviricota</taxon>
        <taxon>Caudoviricetes</taxon>
        <taxon>Herelleviridae</taxon>
    </lineage>
</organism>
<name>A0A8S5P798_9CAUD</name>